<organism evidence="5 6">
    <name type="scientific">Effrenium voratum</name>
    <dbReference type="NCBI Taxonomy" id="2562239"/>
    <lineage>
        <taxon>Eukaryota</taxon>
        <taxon>Sar</taxon>
        <taxon>Alveolata</taxon>
        <taxon>Dinophyceae</taxon>
        <taxon>Suessiales</taxon>
        <taxon>Symbiodiniaceae</taxon>
        <taxon>Effrenium</taxon>
    </lineage>
</organism>
<dbReference type="PROSITE" id="PS51730">
    <property type="entry name" value="GNAT_ATAT"/>
    <property type="match status" value="1"/>
</dbReference>
<evidence type="ECO:0000256" key="3">
    <source>
        <dbReference type="HAMAP-Rule" id="MF_03130"/>
    </source>
</evidence>
<comment type="caution">
    <text evidence="5">The sequence shown here is derived from an EMBL/GenBank/DDBJ whole genome shotgun (WGS) entry which is preliminary data.</text>
</comment>
<dbReference type="Pfam" id="PF05301">
    <property type="entry name" value="Acetyltransf_16"/>
    <property type="match status" value="1"/>
</dbReference>
<name>A0AA36JAD8_9DINO</name>
<proteinExistence type="inferred from homology"/>
<gene>
    <name evidence="5" type="ORF">EVOR1521_LOCUS24599</name>
</gene>
<comment type="catalytic activity">
    <reaction evidence="3">
        <text>L-lysyl-[alpha-tubulin] + acetyl-CoA = N(6)-acetyl-L-lysyl-[alpha-tubulin] + CoA + H(+)</text>
        <dbReference type="Rhea" id="RHEA:15277"/>
        <dbReference type="Rhea" id="RHEA-COMP:11278"/>
        <dbReference type="Rhea" id="RHEA-COMP:11279"/>
        <dbReference type="ChEBI" id="CHEBI:15378"/>
        <dbReference type="ChEBI" id="CHEBI:29969"/>
        <dbReference type="ChEBI" id="CHEBI:57287"/>
        <dbReference type="ChEBI" id="CHEBI:57288"/>
        <dbReference type="ChEBI" id="CHEBI:61930"/>
        <dbReference type="EC" id="2.3.1.108"/>
    </reaction>
</comment>
<dbReference type="PANTHER" id="PTHR12327:SF0">
    <property type="entry name" value="ALPHA-TUBULIN N-ACETYLTRANSFERASE 1"/>
    <property type="match status" value="1"/>
</dbReference>
<evidence type="ECO:0000259" key="4">
    <source>
        <dbReference type="PROSITE" id="PS51730"/>
    </source>
</evidence>
<sequence>MAGHPESTRFRLGNAWVGCNVLATLFAERAFKKRNALPFEVTMTNMRVGEVLVAFFLLFLEHGNHGFNRFFVHWDASTLWVLGTHVLDIWMTAFMVVKLSSVSKYLSKCMTMLVLFGIAVWNGRNGRCTPASLPEALVALIIILSTLQFSALASERSLYEEVGQTLSMAPVARLWVLEELYAPQRWKLAQRLKNKLQLLPHSRTSHSISTMFTAVDTVYWPLWSVGLGLCGSLQLTVAVAAWYKEVTMAVIKTTEAMESTPFVQVVDDQALQTDASLSALLEDLGKSSARAQGLRKPVTSGQCLGDQRVYLLNDGRCPIGFLKVGRKRLFVEAPFRKGDLADVKDAFQEINPLCALDFYISERYQRAGYGRQLFEAMLAREGSSPEELGYDRPSLKFVNFLNKHYGLRNYKPQNNNFVVYDDFWARDERMHLSGACGGSTCRQSAGERRVPLSQKDLFSRPRRAAPIF</sequence>
<dbReference type="GO" id="GO:0019799">
    <property type="term" value="F:tubulin N-acetyltransferase activity"/>
    <property type="evidence" value="ECO:0007669"/>
    <property type="project" value="UniProtKB-UniRule"/>
</dbReference>
<dbReference type="GO" id="GO:0070507">
    <property type="term" value="P:regulation of microtubule cytoskeleton organization"/>
    <property type="evidence" value="ECO:0007669"/>
    <property type="project" value="UniProtKB-UniRule"/>
</dbReference>
<feature type="domain" description="N-acetyltransferase" evidence="4">
    <location>
        <begin position="248"/>
        <end position="424"/>
    </location>
</feature>
<protein>
    <recommendedName>
        <fullName evidence="3">Alpha-tubulin N-acetyltransferase</fullName>
        <shortName evidence="3">Alpha-TAT</shortName>
        <shortName evidence="3">TAT</shortName>
        <ecNumber evidence="3">2.3.1.108</ecNumber>
    </recommendedName>
    <alternativeName>
        <fullName evidence="3">Acetyltransferase mec-17 homolog</fullName>
    </alternativeName>
</protein>
<feature type="binding site" evidence="3">
    <location>
        <begin position="394"/>
        <end position="403"/>
    </location>
    <ligand>
        <name>acetyl-CoA</name>
        <dbReference type="ChEBI" id="CHEBI:57288"/>
    </ligand>
</feature>
<evidence type="ECO:0000256" key="1">
    <source>
        <dbReference type="ARBA" id="ARBA00022679"/>
    </source>
</evidence>
<keyword evidence="2 3" id="KW-0012">Acyltransferase</keyword>
<dbReference type="EMBL" id="CAUJNA010003416">
    <property type="protein sequence ID" value="CAJ1401454.1"/>
    <property type="molecule type" value="Genomic_DNA"/>
</dbReference>
<dbReference type="InterPro" id="IPR007965">
    <property type="entry name" value="GNAT_ATAT"/>
</dbReference>
<evidence type="ECO:0000313" key="6">
    <source>
        <dbReference type="Proteomes" id="UP001178507"/>
    </source>
</evidence>
<dbReference type="GO" id="GO:0005874">
    <property type="term" value="C:microtubule"/>
    <property type="evidence" value="ECO:0007669"/>
    <property type="project" value="InterPro"/>
</dbReference>
<comment type="function">
    <text evidence="3">Specifically acetylates 'Lys-40' in alpha-tubulin on the lumenal side of microtubules. Promotes microtubule destabilization and accelerates microtubule dynamics; this activity may be independent of acetylation activity. Acetylates alpha-tubulin with a slow enzymatic rate, due to a catalytic site that is not optimized for acetyl transfer. Enters the microtubule through each end and diffuses quickly throughout the lumen of microtubules. Acetylates only long/old microtubules because of its slow acetylation rate since it does not have time to act on dynamically unstable microtubules before the enzyme is released.</text>
</comment>
<dbReference type="AlphaFoldDB" id="A0AA36JAD8"/>
<evidence type="ECO:0000313" key="5">
    <source>
        <dbReference type="EMBL" id="CAJ1401454.1"/>
    </source>
</evidence>
<dbReference type="EC" id="2.3.1.108" evidence="3"/>
<dbReference type="InterPro" id="IPR038746">
    <property type="entry name" value="Atat"/>
</dbReference>
<accession>A0AA36JAD8</accession>
<feature type="site" description="Crucial for catalytic activity" evidence="3">
    <location>
        <position position="292"/>
    </location>
</feature>
<reference evidence="5" key="1">
    <citation type="submission" date="2023-08" db="EMBL/GenBank/DDBJ databases">
        <authorList>
            <person name="Chen Y."/>
            <person name="Shah S."/>
            <person name="Dougan E. K."/>
            <person name="Thang M."/>
            <person name="Chan C."/>
        </authorList>
    </citation>
    <scope>NUCLEOTIDE SEQUENCE</scope>
</reference>
<dbReference type="Gene3D" id="3.40.630.30">
    <property type="match status" value="1"/>
</dbReference>
<dbReference type="Proteomes" id="UP001178507">
    <property type="component" value="Unassembled WGS sequence"/>
</dbReference>
<comment type="similarity">
    <text evidence="3">Belongs to the acetyltransferase ATAT1 family.</text>
</comment>
<keyword evidence="1 3" id="KW-0808">Transferase</keyword>
<feature type="binding site" evidence="3">
    <location>
        <begin position="358"/>
        <end position="371"/>
    </location>
    <ligand>
        <name>acetyl-CoA</name>
        <dbReference type="ChEBI" id="CHEBI:57288"/>
    </ligand>
</feature>
<dbReference type="PANTHER" id="PTHR12327">
    <property type="entry name" value="ALPHA-TUBULIN N-ACETYLTRANSFERASE 1"/>
    <property type="match status" value="1"/>
</dbReference>
<dbReference type="HAMAP" id="MF_03130">
    <property type="entry name" value="mec17"/>
    <property type="match status" value="1"/>
</dbReference>
<keyword evidence="6" id="KW-1185">Reference proteome</keyword>
<evidence type="ECO:0000256" key="2">
    <source>
        <dbReference type="ARBA" id="ARBA00023315"/>
    </source>
</evidence>